<evidence type="ECO:0000313" key="4">
    <source>
        <dbReference type="Proteomes" id="UP000326061"/>
    </source>
</evidence>
<dbReference type="Pfam" id="PF01551">
    <property type="entry name" value="Peptidase_M23"/>
    <property type="match status" value="1"/>
</dbReference>
<evidence type="ECO:0000256" key="1">
    <source>
        <dbReference type="SAM" id="SignalP"/>
    </source>
</evidence>
<dbReference type="PANTHER" id="PTHR21666:SF270">
    <property type="entry name" value="MUREIN HYDROLASE ACTIVATOR ENVC"/>
    <property type="match status" value="1"/>
</dbReference>
<reference evidence="4" key="1">
    <citation type="submission" date="2019-06" db="EMBL/GenBank/DDBJ databases">
        <title>Sulfurimonas gotlandica sp. nov., a chemoautotrophic and psychrotolerant epsilonproteobacterium isolated from a pelagic redoxcline, and an emended description of the genus Sulfurimonas.</title>
        <authorList>
            <person name="Wang S."/>
            <person name="Jiang L."/>
            <person name="Shao Z."/>
        </authorList>
    </citation>
    <scope>NUCLEOTIDE SEQUENCE [LARGE SCALE GENOMIC DNA]</scope>
    <source>
        <strain evidence="4">1-1N</strain>
    </source>
</reference>
<sequence length="288" mass="32731">MRLFFLYLFFATAVFGINVEMADETITNGRTALLEFKKEKNIEYKRVVTDKKSYKIFKNPLDDEKFYVLFPIGYYEKPADKKIEVFYVEQGKERSKTLFFKVENANYEKETLSVDSSKVTLSEEDQKRASKEYTEAMQIYKKTTIQSYVSSEFIIPMESKITSDFGKARVYNGSLKSYHGGVDFRASEGTPLIATNSGKVVLAKDRFYSGGSVVIDHGQGIYSCYFHMSKLDVKEGAIVKKGETIGLSGSSGRVTGPHLHFGIRIASQQVDPLQFIELINKNIFTQKN</sequence>
<feature type="chain" id="PRO_5042522066" evidence="1">
    <location>
        <begin position="23"/>
        <end position="288"/>
    </location>
</feature>
<dbReference type="RefSeq" id="WP_152298785.1">
    <property type="nucleotide sequence ID" value="NZ_CP041166.1"/>
</dbReference>
<evidence type="ECO:0000259" key="2">
    <source>
        <dbReference type="Pfam" id="PF01551"/>
    </source>
</evidence>
<dbReference type="SUPFAM" id="SSF51261">
    <property type="entry name" value="Duplicated hybrid motif"/>
    <property type="match status" value="1"/>
</dbReference>
<dbReference type="GO" id="GO:0004222">
    <property type="term" value="F:metalloendopeptidase activity"/>
    <property type="evidence" value="ECO:0007669"/>
    <property type="project" value="TreeGrafter"/>
</dbReference>
<dbReference type="Gene3D" id="2.70.70.10">
    <property type="entry name" value="Glucose Permease (Domain IIA)"/>
    <property type="match status" value="1"/>
</dbReference>
<accession>A0AAJ4A2K2</accession>
<dbReference type="AlphaFoldDB" id="A0AAJ4A2K2"/>
<protein>
    <submittedName>
        <fullName evidence="3">M23 family metallopeptidase</fullName>
    </submittedName>
</protein>
<gene>
    <name evidence="3" type="ORF">FJR47_01840</name>
</gene>
<dbReference type="CDD" id="cd12797">
    <property type="entry name" value="M23_peptidase"/>
    <property type="match status" value="1"/>
</dbReference>
<dbReference type="PANTHER" id="PTHR21666">
    <property type="entry name" value="PEPTIDASE-RELATED"/>
    <property type="match status" value="1"/>
</dbReference>
<dbReference type="InterPro" id="IPR016047">
    <property type="entry name" value="M23ase_b-sheet_dom"/>
</dbReference>
<dbReference type="InterPro" id="IPR050570">
    <property type="entry name" value="Cell_wall_metabolism_enzyme"/>
</dbReference>
<proteinExistence type="predicted"/>
<keyword evidence="4" id="KW-1185">Reference proteome</keyword>
<organism evidence="3 4">
    <name type="scientific">Sulfurimonas xiamenensis</name>
    <dbReference type="NCBI Taxonomy" id="2590021"/>
    <lineage>
        <taxon>Bacteria</taxon>
        <taxon>Pseudomonadati</taxon>
        <taxon>Campylobacterota</taxon>
        <taxon>Epsilonproteobacteria</taxon>
        <taxon>Campylobacterales</taxon>
        <taxon>Sulfurimonadaceae</taxon>
        <taxon>Sulfurimonas</taxon>
    </lineage>
</organism>
<dbReference type="EMBL" id="CP041166">
    <property type="protein sequence ID" value="QFR42720.1"/>
    <property type="molecule type" value="Genomic_DNA"/>
</dbReference>
<feature type="signal peptide" evidence="1">
    <location>
        <begin position="1"/>
        <end position="22"/>
    </location>
</feature>
<name>A0AAJ4A2K2_9BACT</name>
<dbReference type="InterPro" id="IPR011055">
    <property type="entry name" value="Dup_hybrid_motif"/>
</dbReference>
<dbReference type="Proteomes" id="UP000326061">
    <property type="component" value="Chromosome"/>
</dbReference>
<dbReference type="KEGG" id="suln:FJR47_01840"/>
<evidence type="ECO:0000313" key="3">
    <source>
        <dbReference type="EMBL" id="QFR42720.1"/>
    </source>
</evidence>
<feature type="domain" description="M23ase beta-sheet core" evidence="2">
    <location>
        <begin position="178"/>
        <end position="272"/>
    </location>
</feature>
<keyword evidence="1" id="KW-0732">Signal</keyword>